<evidence type="ECO:0000256" key="10">
    <source>
        <dbReference type="ARBA" id="ARBA00048951"/>
    </source>
</evidence>
<feature type="active site" description="Proton donor" evidence="11 12">
    <location>
        <position position="205"/>
    </location>
</feature>
<proteinExistence type="inferred from homology"/>
<dbReference type="GO" id="GO:0000287">
    <property type="term" value="F:magnesium ion binding"/>
    <property type="evidence" value="ECO:0007669"/>
    <property type="project" value="UniProtKB-UniRule"/>
</dbReference>
<feature type="binding site" evidence="11 14">
    <location>
        <position position="284"/>
    </location>
    <ligand>
        <name>Mg(2+)</name>
        <dbReference type="ChEBI" id="CHEBI:18420"/>
    </ligand>
</feature>
<dbReference type="Gene3D" id="3.20.20.120">
    <property type="entry name" value="Enolase-like C-terminal domain"/>
    <property type="match status" value="1"/>
</dbReference>
<dbReference type="SFLD" id="SFLDF00002">
    <property type="entry name" value="enolase"/>
    <property type="match status" value="1"/>
</dbReference>
<feature type="binding site" evidence="11 14">
    <location>
        <position position="241"/>
    </location>
    <ligand>
        <name>Mg(2+)</name>
        <dbReference type="ChEBI" id="CHEBI:18420"/>
    </ligand>
</feature>
<keyword evidence="11" id="KW-0963">Cytoplasm</keyword>
<dbReference type="InterPro" id="IPR000941">
    <property type="entry name" value="Enolase"/>
</dbReference>
<dbReference type="InterPro" id="IPR020810">
    <property type="entry name" value="Enolase_C"/>
</dbReference>
<dbReference type="AlphaFoldDB" id="A0A4P8XU78"/>
<dbReference type="GO" id="GO:0004634">
    <property type="term" value="F:phosphopyruvate hydratase activity"/>
    <property type="evidence" value="ECO:0007669"/>
    <property type="project" value="UniProtKB-UniRule"/>
</dbReference>
<dbReference type="PIRSF" id="PIRSF001400">
    <property type="entry name" value="Enolase"/>
    <property type="match status" value="1"/>
</dbReference>
<feature type="binding site" evidence="13">
    <location>
        <begin position="362"/>
        <end position="365"/>
    </location>
    <ligand>
        <name>substrate</name>
    </ligand>
</feature>
<feature type="binding site" evidence="11">
    <location>
        <position position="364"/>
    </location>
    <ligand>
        <name>(2R)-2-phosphoglycerate</name>
        <dbReference type="ChEBI" id="CHEBI:58289"/>
    </ligand>
</feature>
<keyword evidence="5 11" id="KW-0964">Secreted</keyword>
<evidence type="ECO:0000256" key="7">
    <source>
        <dbReference type="ARBA" id="ARBA00022842"/>
    </source>
</evidence>
<dbReference type="InterPro" id="IPR029017">
    <property type="entry name" value="Enolase-like_N"/>
</dbReference>
<dbReference type="Pfam" id="PF00113">
    <property type="entry name" value="Enolase_C"/>
    <property type="match status" value="1"/>
</dbReference>
<evidence type="ECO:0000256" key="3">
    <source>
        <dbReference type="ARBA" id="ARBA00012058"/>
    </source>
</evidence>
<keyword evidence="17" id="KW-0670">Pyruvate</keyword>
<comment type="similarity">
    <text evidence="2 11">Belongs to the enolase family.</text>
</comment>
<feature type="binding site" evidence="13">
    <location>
        <position position="164"/>
    </location>
    <ligand>
        <name>substrate</name>
    </ligand>
</feature>
<dbReference type="PANTHER" id="PTHR11902:SF1">
    <property type="entry name" value="ENOLASE"/>
    <property type="match status" value="1"/>
</dbReference>
<dbReference type="GO" id="GO:0006096">
    <property type="term" value="P:glycolytic process"/>
    <property type="evidence" value="ECO:0007669"/>
    <property type="project" value="UniProtKB-UniRule"/>
</dbReference>
<evidence type="ECO:0000313" key="18">
    <source>
        <dbReference type="Proteomes" id="UP000301475"/>
    </source>
</evidence>
<keyword evidence="7 11" id="KW-0460">Magnesium</keyword>
<comment type="catalytic activity">
    <reaction evidence="10">
        <text>(2R)-2-phosphoglycerate = phosphoenolpyruvate + H2O</text>
        <dbReference type="Rhea" id="RHEA:10164"/>
        <dbReference type="ChEBI" id="CHEBI:15377"/>
        <dbReference type="ChEBI" id="CHEBI:58289"/>
        <dbReference type="ChEBI" id="CHEBI:58702"/>
        <dbReference type="EC" id="4.2.1.11"/>
    </reaction>
    <physiologicalReaction direction="left-to-right" evidence="10">
        <dbReference type="Rhea" id="RHEA:10165"/>
    </physiologicalReaction>
</comment>
<evidence type="ECO:0000256" key="4">
    <source>
        <dbReference type="ARBA" id="ARBA00017068"/>
    </source>
</evidence>
<feature type="binding site" evidence="11">
    <location>
        <position position="335"/>
    </location>
    <ligand>
        <name>(2R)-2-phosphoglycerate</name>
        <dbReference type="ChEBI" id="CHEBI:58289"/>
    </ligand>
</feature>
<evidence type="ECO:0000259" key="15">
    <source>
        <dbReference type="SMART" id="SM01192"/>
    </source>
</evidence>
<dbReference type="InterPro" id="IPR036849">
    <property type="entry name" value="Enolase-like_C_sf"/>
</dbReference>
<dbReference type="GO" id="GO:0000015">
    <property type="term" value="C:phosphopyruvate hydratase complex"/>
    <property type="evidence" value="ECO:0007669"/>
    <property type="project" value="InterPro"/>
</dbReference>
<evidence type="ECO:0000256" key="5">
    <source>
        <dbReference type="ARBA" id="ARBA00022525"/>
    </source>
</evidence>
<comment type="cofactor">
    <cofactor evidence="14">
        <name>Mg(2+)</name>
        <dbReference type="ChEBI" id="CHEBI:18420"/>
    </cofactor>
    <text evidence="14">Mg(2+) is required for catalysis and for stabilizing the dimer.</text>
</comment>
<evidence type="ECO:0000256" key="12">
    <source>
        <dbReference type="PIRSR" id="PIRSR001400-1"/>
    </source>
</evidence>
<feature type="binding site" evidence="11">
    <location>
        <position position="163"/>
    </location>
    <ligand>
        <name>(2R)-2-phosphoglycerate</name>
        <dbReference type="ChEBI" id="CHEBI:58289"/>
    </ligand>
</feature>
<feature type="binding site" evidence="13">
    <location>
        <position position="284"/>
    </location>
    <ligand>
        <name>substrate</name>
    </ligand>
</feature>
<dbReference type="SFLD" id="SFLDS00001">
    <property type="entry name" value="Enolase"/>
    <property type="match status" value="1"/>
</dbReference>
<keyword evidence="9 11" id="KW-0456">Lyase</keyword>
<evidence type="ECO:0000256" key="6">
    <source>
        <dbReference type="ARBA" id="ARBA00022723"/>
    </source>
</evidence>
<evidence type="ECO:0000256" key="1">
    <source>
        <dbReference type="ARBA" id="ARBA00005031"/>
    </source>
</evidence>
<dbReference type="SFLD" id="SFLDG00178">
    <property type="entry name" value="enolase"/>
    <property type="match status" value="1"/>
</dbReference>
<dbReference type="SMART" id="SM01193">
    <property type="entry name" value="Enolase_N"/>
    <property type="match status" value="1"/>
</dbReference>
<dbReference type="Pfam" id="PF03952">
    <property type="entry name" value="Enolase_N"/>
    <property type="match status" value="1"/>
</dbReference>
<sequence length="418" mass="45754">MCMLIEEIKGRQVLDSRGNPTVEATVTLSDGTVQSAIVPSGASTGAFEAVELRDNDDVYFGKSVYKAVKNINETLDHHLVGTSPYQQRLIDRMMCDLDGTENKKNLGANAILAVSIAVAKASASSLNLPLYRYLGGFNAHRLPYPMMNILNGGAHSDNNVDIQEFMIMPVGADSFRDGLRQCTEIYHTLKTLLKKDKLSTAVGDEGGFAPNLSGDEEALEYILKAIEEAGYNTDNTKLALDIASSEWYAEGMYNLPKRKISMTTENMIEYLDNLTEKYPIISIEDGLSEFDWSGWEELTGKLSHIQLVGDDLFVTNVNKLYNGIKVGAGNSILVKMNQIGTLTETFDAIELAHKAGYTTVISHRSGESEDTTIADIAVACNSGQIKTGAPCRSERTAKYNRLSRIEEELTGVATYGID</sequence>
<dbReference type="OrthoDB" id="9804716at2"/>
<evidence type="ECO:0000256" key="11">
    <source>
        <dbReference type="HAMAP-Rule" id="MF_00318"/>
    </source>
</evidence>
<dbReference type="PRINTS" id="PR00148">
    <property type="entry name" value="ENOLASE"/>
</dbReference>
<dbReference type="EC" id="4.2.1.11" evidence="3 11"/>
<dbReference type="PANTHER" id="PTHR11902">
    <property type="entry name" value="ENOLASE"/>
    <property type="match status" value="1"/>
</dbReference>
<keyword evidence="18" id="KW-1185">Reference proteome</keyword>
<feature type="binding site" evidence="11">
    <location>
        <position position="365"/>
    </location>
    <ligand>
        <name>(2R)-2-phosphoglycerate</name>
        <dbReference type="ChEBI" id="CHEBI:58289"/>
    </ligand>
</feature>
<dbReference type="Proteomes" id="UP000301475">
    <property type="component" value="Chromosome"/>
</dbReference>
<comment type="function">
    <text evidence="11">Catalyzes the reversible conversion of 2-phosphoglycerate (2-PG) into phosphoenolpyruvate (PEP). It is essential for the degradation of carbohydrates via glycolysis.</text>
</comment>
<feature type="binding site" evidence="11">
    <location>
        <position position="386"/>
    </location>
    <ligand>
        <name>(2R)-2-phosphoglycerate</name>
        <dbReference type="ChEBI" id="CHEBI:58289"/>
    </ligand>
</feature>
<dbReference type="RefSeq" id="WP_138155999.1">
    <property type="nucleotide sequence ID" value="NZ_CP039381.1"/>
</dbReference>
<keyword evidence="6 11" id="KW-0479">Metal-binding</keyword>
<reference evidence="17 18" key="1">
    <citation type="submission" date="2019-04" db="EMBL/GenBank/DDBJ databases">
        <authorList>
            <person name="Embree M."/>
            <person name="Gaffney J.R."/>
        </authorList>
    </citation>
    <scope>NUCLEOTIDE SEQUENCE [LARGE SCALE GENOMIC DNA]</scope>
    <source>
        <strain evidence="17 18">JE7A12</strain>
    </source>
</reference>
<feature type="active site" description="Proton acceptor" evidence="11 12">
    <location>
        <position position="335"/>
    </location>
</feature>
<dbReference type="InterPro" id="IPR020809">
    <property type="entry name" value="Enolase_CS"/>
</dbReference>
<comment type="pathway">
    <text evidence="1 11">Carbohydrate degradation; glycolysis; pyruvate from D-glyceraldehyde 3-phosphate: step 4/5.</text>
</comment>
<dbReference type="InterPro" id="IPR020811">
    <property type="entry name" value="Enolase_N"/>
</dbReference>
<dbReference type="GO" id="GO:0005576">
    <property type="term" value="C:extracellular region"/>
    <property type="evidence" value="ECO:0007669"/>
    <property type="project" value="UniProtKB-SubCell"/>
</dbReference>
<evidence type="ECO:0000256" key="13">
    <source>
        <dbReference type="PIRSR" id="PIRSR001400-2"/>
    </source>
</evidence>
<feature type="binding site" evidence="13">
    <location>
        <position position="310"/>
    </location>
    <ligand>
        <name>substrate</name>
    </ligand>
</feature>
<dbReference type="CDD" id="cd03313">
    <property type="entry name" value="enolase"/>
    <property type="match status" value="1"/>
</dbReference>
<protein>
    <recommendedName>
        <fullName evidence="4 11">Enolase</fullName>
        <ecNumber evidence="3 11">4.2.1.11</ecNumber>
    </recommendedName>
    <alternativeName>
        <fullName evidence="11">2-phospho-D-glycerate hydro-lyase</fullName>
    </alternativeName>
    <alternativeName>
        <fullName evidence="11">2-phosphoglycerate dehydratase</fullName>
    </alternativeName>
</protein>
<evidence type="ECO:0000256" key="2">
    <source>
        <dbReference type="ARBA" id="ARBA00009604"/>
    </source>
</evidence>
<feature type="binding site" evidence="11 14">
    <location>
        <position position="310"/>
    </location>
    <ligand>
        <name>Mg(2+)</name>
        <dbReference type="ChEBI" id="CHEBI:18420"/>
    </ligand>
</feature>
<dbReference type="SUPFAM" id="SSF54826">
    <property type="entry name" value="Enolase N-terminal domain-like"/>
    <property type="match status" value="1"/>
</dbReference>
<dbReference type="PROSITE" id="PS00164">
    <property type="entry name" value="ENOLASE"/>
    <property type="match status" value="1"/>
</dbReference>
<dbReference type="Gene3D" id="3.30.390.10">
    <property type="entry name" value="Enolase-like, N-terminal domain"/>
    <property type="match status" value="1"/>
</dbReference>
<evidence type="ECO:0000313" key="17">
    <source>
        <dbReference type="EMBL" id="QCT05894.1"/>
    </source>
</evidence>
<feature type="binding site" evidence="13">
    <location>
        <position position="386"/>
    </location>
    <ligand>
        <name>substrate</name>
    </ligand>
</feature>
<evidence type="ECO:0000259" key="16">
    <source>
        <dbReference type="SMART" id="SM01193"/>
    </source>
</evidence>
<evidence type="ECO:0000256" key="9">
    <source>
        <dbReference type="ARBA" id="ARBA00023239"/>
    </source>
</evidence>
<gene>
    <name evidence="11" type="primary">eno</name>
    <name evidence="17" type="ORF">E5Z56_00275</name>
</gene>
<dbReference type="EMBL" id="CP039381">
    <property type="protein sequence ID" value="QCT05894.1"/>
    <property type="molecule type" value="Genomic_DNA"/>
</dbReference>
<dbReference type="SMART" id="SM01192">
    <property type="entry name" value="Enolase_C"/>
    <property type="match status" value="1"/>
</dbReference>
<keyword evidence="8 11" id="KW-0324">Glycolysis</keyword>
<dbReference type="NCBIfam" id="TIGR01060">
    <property type="entry name" value="eno"/>
    <property type="match status" value="1"/>
</dbReference>
<dbReference type="UniPathway" id="UPA00109">
    <property type="reaction ID" value="UER00187"/>
</dbReference>
<feature type="binding site" evidence="13">
    <location>
        <position position="155"/>
    </location>
    <ligand>
        <name>substrate</name>
    </ligand>
</feature>
<dbReference type="KEGG" id="ruj:E5Z56_00275"/>
<feature type="domain" description="Enolase C-terminal TIM barrel" evidence="15">
    <location>
        <begin position="139"/>
        <end position="417"/>
    </location>
</feature>
<accession>A0A4P8XU78</accession>
<dbReference type="GO" id="GO:0009986">
    <property type="term" value="C:cell surface"/>
    <property type="evidence" value="ECO:0007669"/>
    <property type="project" value="UniProtKB-SubCell"/>
</dbReference>
<feature type="domain" description="Enolase N-terminal" evidence="16">
    <location>
        <begin position="5"/>
        <end position="134"/>
    </location>
</feature>
<comment type="cofactor">
    <cofactor evidence="11">
        <name>Mg(2+)</name>
        <dbReference type="ChEBI" id="CHEBI:18420"/>
    </cofactor>
    <text evidence="11">Binds a second Mg(2+) ion via substrate during catalysis.</text>
</comment>
<dbReference type="HAMAP" id="MF_00318">
    <property type="entry name" value="Enolase"/>
    <property type="match status" value="1"/>
</dbReference>
<evidence type="ECO:0000256" key="14">
    <source>
        <dbReference type="PIRSR" id="PIRSR001400-3"/>
    </source>
</evidence>
<dbReference type="SUPFAM" id="SSF51604">
    <property type="entry name" value="Enolase C-terminal domain-like"/>
    <property type="match status" value="1"/>
</dbReference>
<organism evidence="17 18">
    <name type="scientific">Ruminococcus bovis</name>
    <dbReference type="NCBI Taxonomy" id="2564099"/>
    <lineage>
        <taxon>Bacteria</taxon>
        <taxon>Bacillati</taxon>
        <taxon>Bacillota</taxon>
        <taxon>Clostridia</taxon>
        <taxon>Eubacteriales</taxon>
        <taxon>Oscillospiraceae</taxon>
        <taxon>Ruminococcus</taxon>
    </lineage>
</organism>
<comment type="subcellular location">
    <subcellularLocation>
        <location evidence="11">Cytoplasm</location>
    </subcellularLocation>
    <subcellularLocation>
        <location evidence="11">Secreted</location>
    </subcellularLocation>
    <subcellularLocation>
        <location evidence="11">Cell surface</location>
    </subcellularLocation>
    <text evidence="11">Fractions of enolase are present in both the cytoplasm and on the cell surface.</text>
</comment>
<evidence type="ECO:0000256" key="8">
    <source>
        <dbReference type="ARBA" id="ARBA00023152"/>
    </source>
</evidence>
<name>A0A4P8XU78_9FIRM</name>